<dbReference type="EC" id="2.7.7.89" evidence="7"/>
<dbReference type="GO" id="GO:0016874">
    <property type="term" value="F:ligase activity"/>
    <property type="evidence" value="ECO:0007669"/>
    <property type="project" value="UniProtKB-KW"/>
</dbReference>
<dbReference type="KEGG" id="ttu:TERTU_3961"/>
<dbReference type="FunFam" id="1.20.120.330:FF:000005">
    <property type="entry name" value="Bifunctional glutamine synthetase adenylyltransferase/adenylyl-removing enzyme"/>
    <property type="match status" value="1"/>
</dbReference>
<dbReference type="EMBL" id="CP001614">
    <property type="protein sequence ID" value="ACR13878.1"/>
    <property type="molecule type" value="Genomic_DNA"/>
</dbReference>
<comment type="catalytic activity">
    <reaction evidence="7">
        <text>[glutamine synthetase]-L-tyrosine + ATP = [glutamine synthetase]-O(4)-(5'-adenylyl)-L-tyrosine + diphosphate</text>
        <dbReference type="Rhea" id="RHEA:18589"/>
        <dbReference type="Rhea" id="RHEA-COMP:10660"/>
        <dbReference type="Rhea" id="RHEA-COMP:10661"/>
        <dbReference type="ChEBI" id="CHEBI:30616"/>
        <dbReference type="ChEBI" id="CHEBI:33019"/>
        <dbReference type="ChEBI" id="CHEBI:46858"/>
        <dbReference type="ChEBI" id="CHEBI:83624"/>
        <dbReference type="EC" id="2.7.7.42"/>
    </reaction>
</comment>
<dbReference type="eggNOG" id="COG1391">
    <property type="taxonomic scope" value="Bacteria"/>
</dbReference>
<reference evidence="10 11" key="1">
    <citation type="journal article" date="2009" name="PLoS ONE">
        <title>The complete genome of Teredinibacter turnerae T7901: an intracellular endosymbiont of marine wood-boring bivalves (shipworms).</title>
        <authorList>
            <person name="Yang J.C."/>
            <person name="Madupu R."/>
            <person name="Durkin A.S."/>
            <person name="Ekborg N.A."/>
            <person name="Pedamallu C.S."/>
            <person name="Hostetler J.B."/>
            <person name="Radune D."/>
            <person name="Toms B.S."/>
            <person name="Henrissat B."/>
            <person name="Coutinho P.M."/>
            <person name="Schwarz S."/>
            <person name="Field L."/>
            <person name="Trindade-Silva A.E."/>
            <person name="Soares C.A.G."/>
            <person name="Elshahawi S."/>
            <person name="Hanora A."/>
            <person name="Schmidt E.W."/>
            <person name="Haygood M.G."/>
            <person name="Posfai J."/>
            <person name="Benner J."/>
            <person name="Madinger C."/>
            <person name="Nove J."/>
            <person name="Anton B."/>
            <person name="Chaudhary K."/>
            <person name="Foster J."/>
            <person name="Holman A."/>
            <person name="Kumar S."/>
            <person name="Lessard P.A."/>
            <person name="Luyten Y.A."/>
            <person name="Slatko B."/>
            <person name="Wood N."/>
            <person name="Wu B."/>
            <person name="Teplitski M."/>
            <person name="Mougous J.D."/>
            <person name="Ward N."/>
            <person name="Eisen J.A."/>
            <person name="Badger J.H."/>
            <person name="Distel D.L."/>
        </authorList>
    </citation>
    <scope>NUCLEOTIDE SEQUENCE [LARGE SCALE GENOMIC DNA]</scope>
    <source>
        <strain evidence="11">ATCC 39867 / T7901</strain>
    </source>
</reference>
<dbReference type="AlphaFoldDB" id="C5BTN9"/>
<dbReference type="GO" id="GO:0008882">
    <property type="term" value="F:[glutamate-ammonia-ligase] adenylyltransferase activity"/>
    <property type="evidence" value="ECO:0007669"/>
    <property type="project" value="UniProtKB-UniRule"/>
</dbReference>
<dbReference type="HOGENOM" id="CLU_006233_0_1_6"/>
<evidence type="ECO:0000256" key="2">
    <source>
        <dbReference type="ARBA" id="ARBA00022695"/>
    </source>
</evidence>
<dbReference type="CDD" id="cd05401">
    <property type="entry name" value="NT_GlnE_GlnD_like"/>
    <property type="match status" value="2"/>
</dbReference>
<evidence type="ECO:0000259" key="9">
    <source>
        <dbReference type="Pfam" id="PF08335"/>
    </source>
</evidence>
<accession>C5BTN9</accession>
<dbReference type="GO" id="GO:0000287">
    <property type="term" value="F:magnesium ion binding"/>
    <property type="evidence" value="ECO:0007669"/>
    <property type="project" value="UniProtKB-UniRule"/>
</dbReference>
<dbReference type="HAMAP" id="MF_00802">
    <property type="entry name" value="GlnE"/>
    <property type="match status" value="1"/>
</dbReference>
<evidence type="ECO:0000256" key="7">
    <source>
        <dbReference type="HAMAP-Rule" id="MF_00802"/>
    </source>
</evidence>
<dbReference type="InterPro" id="IPR023057">
    <property type="entry name" value="GlnE"/>
</dbReference>
<dbReference type="Gene3D" id="1.20.120.1510">
    <property type="match status" value="1"/>
</dbReference>
<dbReference type="GO" id="GO:0005524">
    <property type="term" value="F:ATP binding"/>
    <property type="evidence" value="ECO:0007669"/>
    <property type="project" value="UniProtKB-UniRule"/>
</dbReference>
<feature type="domain" description="Glutamate-ammonia ligase adenylyltransferase repeated" evidence="8">
    <location>
        <begin position="576"/>
        <end position="831"/>
    </location>
</feature>
<comment type="similarity">
    <text evidence="7">Belongs to the GlnE family.</text>
</comment>
<dbReference type="SUPFAM" id="SSF81301">
    <property type="entry name" value="Nucleotidyltransferase"/>
    <property type="match status" value="2"/>
</dbReference>
<evidence type="ECO:0000313" key="10">
    <source>
        <dbReference type="EMBL" id="ACR13878.1"/>
    </source>
</evidence>
<feature type="region of interest" description="Adenylyl removase" evidence="7">
    <location>
        <begin position="1"/>
        <end position="463"/>
    </location>
</feature>
<dbReference type="InterPro" id="IPR043519">
    <property type="entry name" value="NT_sf"/>
</dbReference>
<keyword evidence="6 7" id="KW-0511">Multifunctional enzyme</keyword>
<dbReference type="Gene3D" id="1.20.120.330">
    <property type="entry name" value="Nucleotidyltransferases domain 2"/>
    <property type="match status" value="2"/>
</dbReference>
<evidence type="ECO:0000259" key="8">
    <source>
        <dbReference type="Pfam" id="PF03710"/>
    </source>
</evidence>
<evidence type="ECO:0000256" key="1">
    <source>
        <dbReference type="ARBA" id="ARBA00022679"/>
    </source>
</evidence>
<dbReference type="STRING" id="377629.TERTU_3961"/>
<keyword evidence="4 7" id="KW-0067">ATP-binding</keyword>
<dbReference type="GO" id="GO:0047388">
    <property type="term" value="F:[glutamine synthetase]-adenylyl-L-tyrosine phosphorylase activity"/>
    <property type="evidence" value="ECO:0007669"/>
    <property type="project" value="UniProtKB-EC"/>
</dbReference>
<feature type="domain" description="PII-uridylyltransferase/Glutamine-synthetase adenylyltransferase" evidence="9">
    <location>
        <begin position="853"/>
        <end position="950"/>
    </location>
</feature>
<keyword evidence="3 7" id="KW-0547">Nucleotide-binding</keyword>
<dbReference type="NCBIfam" id="NF008292">
    <property type="entry name" value="PRK11072.1"/>
    <property type="match status" value="1"/>
</dbReference>
<keyword evidence="11" id="KW-1185">Reference proteome</keyword>
<dbReference type="PANTHER" id="PTHR30621:SF0">
    <property type="entry name" value="BIFUNCTIONAL GLUTAMINE SYNTHETASE ADENYLYLTRANSFERASE_ADENYLYL-REMOVING ENZYME"/>
    <property type="match status" value="1"/>
</dbReference>
<protein>
    <recommendedName>
        <fullName evidence="7">Bifunctional glutamine synthetase adenylyltransferase/adenylyl-removing enzyme</fullName>
    </recommendedName>
    <alternativeName>
        <fullName evidence="7">ATP:glutamine synthetase adenylyltransferase</fullName>
    </alternativeName>
    <alternativeName>
        <fullName evidence="7">ATase</fullName>
    </alternativeName>
    <domain>
        <recommendedName>
            <fullName evidence="7">Glutamine synthetase adenylyl-L-tyrosine phosphorylase</fullName>
            <ecNumber evidence="7">2.7.7.89</ecNumber>
        </recommendedName>
        <alternativeName>
            <fullName evidence="7">Adenylyl removase</fullName>
            <shortName evidence="7">AR</shortName>
            <shortName evidence="7">AT-N</shortName>
        </alternativeName>
    </domain>
    <domain>
        <recommendedName>
            <fullName evidence="7">Glutamine synthetase adenylyl transferase</fullName>
            <ecNumber evidence="7">2.7.7.42</ecNumber>
        </recommendedName>
        <alternativeName>
            <fullName evidence="7">Adenylyl transferase</fullName>
            <shortName evidence="7">AT</shortName>
            <shortName evidence="7">AT-C</shortName>
        </alternativeName>
    </domain>
</protein>
<dbReference type="GO" id="GO:0000820">
    <property type="term" value="P:regulation of glutamine family amino acid metabolic process"/>
    <property type="evidence" value="ECO:0007669"/>
    <property type="project" value="UniProtKB-UniRule"/>
</dbReference>
<evidence type="ECO:0000313" key="11">
    <source>
        <dbReference type="Proteomes" id="UP000009080"/>
    </source>
</evidence>
<comment type="catalytic activity">
    <reaction evidence="7">
        <text>[glutamine synthetase]-O(4)-(5'-adenylyl)-L-tyrosine + phosphate = [glutamine synthetase]-L-tyrosine + ADP</text>
        <dbReference type="Rhea" id="RHEA:43716"/>
        <dbReference type="Rhea" id="RHEA-COMP:10660"/>
        <dbReference type="Rhea" id="RHEA-COMP:10661"/>
        <dbReference type="ChEBI" id="CHEBI:43474"/>
        <dbReference type="ChEBI" id="CHEBI:46858"/>
        <dbReference type="ChEBI" id="CHEBI:83624"/>
        <dbReference type="ChEBI" id="CHEBI:456216"/>
        <dbReference type="EC" id="2.7.7.89"/>
    </reaction>
</comment>
<dbReference type="InterPro" id="IPR013546">
    <property type="entry name" value="PII_UdlTrfase/GS_AdlTrfase"/>
</dbReference>
<evidence type="ECO:0000256" key="5">
    <source>
        <dbReference type="ARBA" id="ARBA00022842"/>
    </source>
</evidence>
<keyword evidence="2 7" id="KW-0548">Nucleotidyltransferase</keyword>
<dbReference type="InterPro" id="IPR005190">
    <property type="entry name" value="GlnE_rpt_dom"/>
</dbReference>
<dbReference type="SUPFAM" id="SSF81593">
    <property type="entry name" value="Nucleotidyltransferase substrate binding subunit/domain"/>
    <property type="match status" value="2"/>
</dbReference>
<dbReference type="Pfam" id="PF08335">
    <property type="entry name" value="GlnD_UR_UTase"/>
    <property type="match status" value="2"/>
</dbReference>
<dbReference type="OrthoDB" id="9759366at2"/>
<organism evidence="10 11">
    <name type="scientific">Teredinibacter turnerae (strain ATCC 39867 / T7901)</name>
    <dbReference type="NCBI Taxonomy" id="377629"/>
    <lineage>
        <taxon>Bacteria</taxon>
        <taxon>Pseudomonadati</taxon>
        <taxon>Pseudomonadota</taxon>
        <taxon>Gammaproteobacteria</taxon>
        <taxon>Cellvibrionales</taxon>
        <taxon>Cellvibrionaceae</taxon>
        <taxon>Teredinibacter</taxon>
    </lineage>
</organism>
<dbReference type="Proteomes" id="UP000009080">
    <property type="component" value="Chromosome"/>
</dbReference>
<dbReference type="EC" id="2.7.7.42" evidence="7"/>
<dbReference type="Pfam" id="PF03710">
    <property type="entry name" value="GlnE"/>
    <property type="match status" value="2"/>
</dbReference>
<evidence type="ECO:0000256" key="4">
    <source>
        <dbReference type="ARBA" id="ARBA00022840"/>
    </source>
</evidence>
<dbReference type="Gene3D" id="3.30.460.10">
    <property type="entry name" value="Beta Polymerase, domain 2"/>
    <property type="match status" value="2"/>
</dbReference>
<feature type="region of interest" description="Adenylyl transferase" evidence="7">
    <location>
        <begin position="471"/>
        <end position="988"/>
    </location>
</feature>
<dbReference type="FunFam" id="3.30.460.10:FF:000009">
    <property type="entry name" value="Bifunctional glutamine synthetase adenylyltransferase/adenylyl-removing enzyme"/>
    <property type="match status" value="1"/>
</dbReference>
<dbReference type="GO" id="GO:0005829">
    <property type="term" value="C:cytosol"/>
    <property type="evidence" value="ECO:0007669"/>
    <property type="project" value="TreeGrafter"/>
</dbReference>
<feature type="domain" description="Glutamate-ammonia ligase adenylyltransferase repeated" evidence="8">
    <location>
        <begin position="53"/>
        <end position="284"/>
    </location>
</feature>
<gene>
    <name evidence="7" type="primary">glnE</name>
    <name evidence="10" type="ordered locus">TERTU_3961</name>
</gene>
<proteinExistence type="inferred from homology"/>
<keyword evidence="5 7" id="KW-0460">Magnesium</keyword>
<dbReference type="RefSeq" id="WP_015819993.1">
    <property type="nucleotide sequence ID" value="NC_012997.1"/>
</dbReference>
<dbReference type="PANTHER" id="PTHR30621">
    <property type="entry name" value="GLUTAMINE SYNTHETASE ADENYLYLTRANSFERASE"/>
    <property type="match status" value="1"/>
</dbReference>
<keyword evidence="1 7" id="KW-0808">Transferase</keyword>
<name>C5BTN9_TERTT</name>
<sequence length="988" mass="111677">METTEHLCTLVANAGFSSQKQARYRLFCERFLPQLSDELRTTLTTDAATAQSFVSATLNSEFLQGQLEKFPHWYNELVDTPLSRQTYEQAWAQRGHSFSCLQDFNKALRQFRNQSMCGIIWRDFNRHADTLTTTQELTWLAEICVQAAVNFHYPLLREKHGAPCNRDHEEQPLLVLGMGKLGAGELNLSSDIDLIFAYPETGDTHGRKPVSNQEFFIFLGKALIQSLDTVTADGFVFRVDMRLRPFGESGALVSHFDALENYYQTQGREWERYAMIKARVIASSLPGEARTQLAITELYQLLSSFTYRKYVDFSVVEALRKLKQMISQEVARRKLGDDVKLGAGGIREIEFIAQAFQLIRGGRDIQLQDNRLLTVLPLLEDLRCLPEGMATQLTNAYCFLRDTEHAIQGFQDKQTQKLPSDPDQQRGIAQLMGYQDWPAFYDALNAHRNTVKAEFAAVIATPENKQSNAPVDGLWADVWHNALSEDSLLKALTDVGYEDPKRTLSAIAELRECHPVAALQPVGRERLDNFMPRLLETLGESPAPSATLERVLQLVRAVVRRSAYLLLLIENPDALRQLITLTQASPWIAEELARRPALLDELLDPRNLYHLPQKSELIDELRRTTLRIPTDDLEAQMDAIRYFRSAHALRVAACEVTGALPLMKVSDYLTWIAETLLDFVVAASWREMTERYGYPDGDERATPNFIVVGYGKLGGIELGHGSDLDLVFIHNASTTGETDGDKRGAKTLDNQTFYMRLGQKIIHLLTTRMASGALYEVDMRLRPSGNSGMLVTTLTAFTKYQQNDAWTWEHQALVRARPVAGDTELAAAFMRVREELLCSARDREKLLADVVNMRDKMRSHLGSDKDGDYTRDFHLKQDRGGIVDIEFMVQYAVLGWGHQNPGLTTYTDNIRILECLAQTGILSTQEVDDLTGAYKAFRSMGHKLTLQQKSSVIAVSELDEDIRIARDKVAKLWQKLMSTPPAGHRNND</sequence>
<comment type="function">
    <text evidence="7">Involved in the regulation of glutamine synthetase GlnA, a key enzyme in the process to assimilate ammonia. When cellular nitrogen levels are high, the C-terminal adenylyl transferase (AT) inactivates GlnA by covalent transfer of an adenylyl group from ATP to specific tyrosine residue of GlnA, thus reducing its activity. Conversely, when nitrogen levels are low, the N-terminal adenylyl removase (AR) activates GlnA by removing the adenylyl group by phosphorolysis, increasing its activity. The regulatory region of GlnE binds the signal transduction protein PII (GlnB) which indicates the nitrogen status of the cell.</text>
</comment>
<evidence type="ECO:0000256" key="6">
    <source>
        <dbReference type="ARBA" id="ARBA00023268"/>
    </source>
</evidence>
<comment type="cofactor">
    <cofactor evidence="7">
        <name>Mg(2+)</name>
        <dbReference type="ChEBI" id="CHEBI:18420"/>
    </cofactor>
</comment>
<evidence type="ECO:0000256" key="3">
    <source>
        <dbReference type="ARBA" id="ARBA00022741"/>
    </source>
</evidence>
<feature type="domain" description="PII-uridylyltransferase/Glutamine-synthetase adenylyltransferase" evidence="9">
    <location>
        <begin position="320"/>
        <end position="458"/>
    </location>
</feature>